<organism evidence="2">
    <name type="scientific">Diabrotica virgifera virgifera</name>
    <name type="common">western corn rootworm</name>
    <dbReference type="NCBI Taxonomy" id="50390"/>
    <lineage>
        <taxon>Eukaryota</taxon>
        <taxon>Metazoa</taxon>
        <taxon>Ecdysozoa</taxon>
        <taxon>Arthropoda</taxon>
        <taxon>Hexapoda</taxon>
        <taxon>Insecta</taxon>
        <taxon>Pterygota</taxon>
        <taxon>Neoptera</taxon>
        <taxon>Endopterygota</taxon>
        <taxon>Coleoptera</taxon>
        <taxon>Polyphaga</taxon>
        <taxon>Cucujiformia</taxon>
        <taxon>Chrysomeloidea</taxon>
        <taxon>Chrysomelidae</taxon>
        <taxon>Galerucinae</taxon>
        <taxon>Diabroticina</taxon>
        <taxon>Diabroticites</taxon>
        <taxon>Diabrotica</taxon>
    </lineage>
</organism>
<reference evidence="2" key="1">
    <citation type="submission" date="2025-08" db="UniProtKB">
        <authorList>
            <consortium name="RefSeq"/>
        </authorList>
    </citation>
    <scope>IDENTIFICATION</scope>
    <source>
        <tissue evidence="2">Whole insect</tissue>
    </source>
</reference>
<keyword evidence="1" id="KW-0732">Signal</keyword>
<dbReference type="InParanoid" id="A0A6P7GVD0"/>
<evidence type="ECO:0000313" key="2">
    <source>
        <dbReference type="RefSeq" id="XP_028149977.1"/>
    </source>
</evidence>
<accession>A0A6P7GVD0</accession>
<sequence length="258" mass="28454">MIFRVVFVLNVRTLIFCFTEQQSKSKKSSISSKFDASEPNQSTASSISTICSETTLEKSDESDFLIPIIEKVVVRNNNESVNSSYSFNYSEIDLNVFDSSETNAAFSADIVHSSPVEPALATGDRLYPTASFSPIRSNRTEGGFINEVRDFDTSTQLQTNVSINIETNSSTSHIPNSEIITSPFVESNDIQNAQTCQNVGPPQHRVRAGPAKLSKQSNVDRTIARFREVVEKPSGNVQVIASCRSWTKKIVAHTACKK</sequence>
<name>A0A6P7GVD0_DIAVI</name>
<proteinExistence type="predicted"/>
<feature type="signal peptide" evidence="1">
    <location>
        <begin position="1"/>
        <end position="17"/>
    </location>
</feature>
<evidence type="ECO:0000256" key="1">
    <source>
        <dbReference type="SAM" id="SignalP"/>
    </source>
</evidence>
<feature type="chain" id="PRO_5027996409" evidence="1">
    <location>
        <begin position="18"/>
        <end position="258"/>
    </location>
</feature>
<dbReference type="AlphaFoldDB" id="A0A6P7GVD0"/>
<gene>
    <name evidence="2" type="primary">LOC114343358</name>
</gene>
<dbReference type="RefSeq" id="XP_028149977.1">
    <property type="nucleotide sequence ID" value="XM_028294176.1"/>
</dbReference>
<protein>
    <submittedName>
        <fullName evidence="2">Uncharacterized protein LOC114343358</fullName>
    </submittedName>
</protein>